<evidence type="ECO:0000313" key="2">
    <source>
        <dbReference type="EMBL" id="HJC62228.1"/>
    </source>
</evidence>
<feature type="domain" description="DUF1638" evidence="1">
    <location>
        <begin position="38"/>
        <end position="201"/>
    </location>
</feature>
<dbReference type="EMBL" id="DWVZ01000013">
    <property type="protein sequence ID" value="HJC62228.1"/>
    <property type="molecule type" value="Genomic_DNA"/>
</dbReference>
<dbReference type="Pfam" id="PF07796">
    <property type="entry name" value="DUF1638"/>
    <property type="match status" value="1"/>
</dbReference>
<gene>
    <name evidence="2" type="ORF">H9753_01230</name>
</gene>
<evidence type="ECO:0000313" key="3">
    <source>
        <dbReference type="Proteomes" id="UP000823886"/>
    </source>
</evidence>
<protein>
    <submittedName>
        <fullName evidence="2">DUF1638 domain-containing protein</fullName>
    </submittedName>
</protein>
<accession>A0A9D2PL01</accession>
<reference evidence="2" key="1">
    <citation type="journal article" date="2021" name="PeerJ">
        <title>Extensive microbial diversity within the chicken gut microbiome revealed by metagenomics and culture.</title>
        <authorList>
            <person name="Gilroy R."/>
            <person name="Ravi A."/>
            <person name="Getino M."/>
            <person name="Pursley I."/>
            <person name="Horton D.L."/>
            <person name="Alikhan N.F."/>
            <person name="Baker D."/>
            <person name="Gharbi K."/>
            <person name="Hall N."/>
            <person name="Watson M."/>
            <person name="Adriaenssens E.M."/>
            <person name="Foster-Nyarko E."/>
            <person name="Jarju S."/>
            <person name="Secka A."/>
            <person name="Antonio M."/>
            <person name="Oren A."/>
            <person name="Chaudhuri R.R."/>
            <person name="La Ragione R."/>
            <person name="Hildebrand F."/>
            <person name="Pallen M.J."/>
        </authorList>
    </citation>
    <scope>NUCLEOTIDE SEQUENCE</scope>
    <source>
        <strain evidence="2">ChiBcec2-3848</strain>
    </source>
</reference>
<evidence type="ECO:0000259" key="1">
    <source>
        <dbReference type="Pfam" id="PF07796"/>
    </source>
</evidence>
<dbReference type="InterPro" id="IPR012437">
    <property type="entry name" value="DUF1638"/>
</dbReference>
<dbReference type="AlphaFoldDB" id="A0A9D2PL01"/>
<comment type="caution">
    <text evidence="2">The sequence shown here is derived from an EMBL/GenBank/DDBJ whole genome shotgun (WGS) entry which is preliminary data.</text>
</comment>
<dbReference type="Proteomes" id="UP000823886">
    <property type="component" value="Unassembled WGS sequence"/>
</dbReference>
<organism evidence="2 3">
    <name type="scientific">Candidatus Blautia merdavium</name>
    <dbReference type="NCBI Taxonomy" id="2838494"/>
    <lineage>
        <taxon>Bacteria</taxon>
        <taxon>Bacillati</taxon>
        <taxon>Bacillota</taxon>
        <taxon>Clostridia</taxon>
        <taxon>Lachnospirales</taxon>
        <taxon>Lachnospiraceae</taxon>
        <taxon>Blautia</taxon>
    </lineage>
</organism>
<reference evidence="2" key="2">
    <citation type="submission" date="2021-04" db="EMBL/GenBank/DDBJ databases">
        <authorList>
            <person name="Gilroy R."/>
        </authorList>
    </citation>
    <scope>NUCLEOTIDE SEQUENCE</scope>
    <source>
        <strain evidence="2">ChiBcec2-3848</strain>
    </source>
</reference>
<name>A0A9D2PL01_9FIRM</name>
<sequence length="238" mass="26966">MEPTLNRENTVIAACSSMLLHVEAAQKKMGTDFPVAVLDREYHSDPAKMRELVMKTLESLPAEKENVLVAMGFCGGSWDRIESPRRIVIPKADDCITMLLHTDDTPHLNLKQQGHMYFRDSDEGKYSMKGMKEEICRKYGTEFGTSVFGSWFASYNHADIIDTGAYDCYSLEFAREAQENADLIRCTLDYTQGSNLILEKLVSGRWDGQFVVKMPGDPVKKEDFTRGMEEEMAFAALF</sequence>
<proteinExistence type="predicted"/>